<protein>
    <submittedName>
        <fullName evidence="2">Uncharacterized protein</fullName>
    </submittedName>
</protein>
<evidence type="ECO:0000256" key="1">
    <source>
        <dbReference type="SAM" id="Phobius"/>
    </source>
</evidence>
<keyword evidence="1" id="KW-0812">Transmembrane</keyword>
<gene>
    <name evidence="2" type="ORF">BU24DRAFT_427196</name>
</gene>
<organism evidence="2 3">
    <name type="scientific">Aaosphaeria arxii CBS 175.79</name>
    <dbReference type="NCBI Taxonomy" id="1450172"/>
    <lineage>
        <taxon>Eukaryota</taxon>
        <taxon>Fungi</taxon>
        <taxon>Dikarya</taxon>
        <taxon>Ascomycota</taxon>
        <taxon>Pezizomycotina</taxon>
        <taxon>Dothideomycetes</taxon>
        <taxon>Pleosporomycetidae</taxon>
        <taxon>Pleosporales</taxon>
        <taxon>Pleosporales incertae sedis</taxon>
        <taxon>Aaosphaeria</taxon>
    </lineage>
</organism>
<dbReference type="AlphaFoldDB" id="A0A6A5XD04"/>
<sequence length="91" mass="9967">MTQGSAFCVQISPTSNQTVGSPNLFSEPTCHAQLSVTILYFIWTTPVAPLWSFVRVSMHVSKRPSTSNMHSILACGHISQLRAILTSLLSF</sequence>
<reference evidence="2" key="1">
    <citation type="journal article" date="2020" name="Stud. Mycol.">
        <title>101 Dothideomycetes genomes: a test case for predicting lifestyles and emergence of pathogens.</title>
        <authorList>
            <person name="Haridas S."/>
            <person name="Albert R."/>
            <person name="Binder M."/>
            <person name="Bloem J."/>
            <person name="Labutti K."/>
            <person name="Salamov A."/>
            <person name="Andreopoulos B."/>
            <person name="Baker S."/>
            <person name="Barry K."/>
            <person name="Bills G."/>
            <person name="Bluhm B."/>
            <person name="Cannon C."/>
            <person name="Castanera R."/>
            <person name="Culley D."/>
            <person name="Daum C."/>
            <person name="Ezra D."/>
            <person name="Gonzalez J."/>
            <person name="Henrissat B."/>
            <person name="Kuo A."/>
            <person name="Liang C."/>
            <person name="Lipzen A."/>
            <person name="Lutzoni F."/>
            <person name="Magnuson J."/>
            <person name="Mondo S."/>
            <person name="Nolan M."/>
            <person name="Ohm R."/>
            <person name="Pangilinan J."/>
            <person name="Park H.-J."/>
            <person name="Ramirez L."/>
            <person name="Alfaro M."/>
            <person name="Sun H."/>
            <person name="Tritt A."/>
            <person name="Yoshinaga Y."/>
            <person name="Zwiers L.-H."/>
            <person name="Turgeon B."/>
            <person name="Goodwin S."/>
            <person name="Spatafora J."/>
            <person name="Crous P."/>
            <person name="Grigoriev I."/>
        </authorList>
    </citation>
    <scope>NUCLEOTIDE SEQUENCE</scope>
    <source>
        <strain evidence="2">CBS 175.79</strain>
    </source>
</reference>
<proteinExistence type="predicted"/>
<feature type="transmembrane region" description="Helical" evidence="1">
    <location>
        <begin position="32"/>
        <end position="54"/>
    </location>
</feature>
<accession>A0A6A5XD04</accession>
<dbReference type="Proteomes" id="UP000799778">
    <property type="component" value="Unassembled WGS sequence"/>
</dbReference>
<keyword evidence="1" id="KW-0472">Membrane</keyword>
<keyword evidence="3" id="KW-1185">Reference proteome</keyword>
<dbReference type="EMBL" id="ML978075">
    <property type="protein sequence ID" value="KAF2010995.1"/>
    <property type="molecule type" value="Genomic_DNA"/>
</dbReference>
<evidence type="ECO:0000313" key="3">
    <source>
        <dbReference type="Proteomes" id="UP000799778"/>
    </source>
</evidence>
<dbReference type="GeneID" id="54286560"/>
<keyword evidence="1" id="KW-1133">Transmembrane helix</keyword>
<name>A0A6A5XD04_9PLEO</name>
<dbReference type="RefSeq" id="XP_033379334.1">
    <property type="nucleotide sequence ID" value="XM_033529163.1"/>
</dbReference>
<evidence type="ECO:0000313" key="2">
    <source>
        <dbReference type="EMBL" id="KAF2010995.1"/>
    </source>
</evidence>